<dbReference type="AlphaFoldDB" id="A0A1F5S220"/>
<dbReference type="Gene3D" id="3.30.1490.480">
    <property type="entry name" value="Endolytic murein transglycosylase"/>
    <property type="match status" value="1"/>
</dbReference>
<evidence type="ECO:0000256" key="3">
    <source>
        <dbReference type="ARBA" id="ARBA00022989"/>
    </source>
</evidence>
<protein>
    <recommendedName>
        <fullName evidence="7">Endolytic murein transglycosylase</fullName>
        <ecNumber evidence="7">4.2.2.29</ecNumber>
    </recommendedName>
    <alternativeName>
        <fullName evidence="7">Peptidoglycan lytic transglycosylase</fullName>
    </alternativeName>
    <alternativeName>
        <fullName evidence="7">Peptidoglycan polymerization terminase</fullName>
    </alternativeName>
</protein>
<keyword evidence="3 7" id="KW-1133">Transmembrane helix</keyword>
<evidence type="ECO:0000313" key="8">
    <source>
        <dbReference type="EMBL" id="OGF20758.1"/>
    </source>
</evidence>
<dbReference type="CDD" id="cd08010">
    <property type="entry name" value="MltG_like"/>
    <property type="match status" value="1"/>
</dbReference>
<accession>A0A1F5S220</accession>
<organism evidence="8 9">
    <name type="scientific">Candidatus Falkowbacteria bacterium RIFOXYA2_FULL_38_12</name>
    <dbReference type="NCBI Taxonomy" id="1797993"/>
    <lineage>
        <taxon>Bacteria</taxon>
        <taxon>Candidatus Falkowiibacteriota</taxon>
    </lineage>
</organism>
<reference evidence="8 9" key="1">
    <citation type="journal article" date="2016" name="Nat. Commun.">
        <title>Thousands of microbial genomes shed light on interconnected biogeochemical processes in an aquifer system.</title>
        <authorList>
            <person name="Anantharaman K."/>
            <person name="Brown C.T."/>
            <person name="Hug L.A."/>
            <person name="Sharon I."/>
            <person name="Castelle C.J."/>
            <person name="Probst A.J."/>
            <person name="Thomas B.C."/>
            <person name="Singh A."/>
            <person name="Wilkins M.J."/>
            <person name="Karaoz U."/>
            <person name="Brodie E.L."/>
            <person name="Williams K.H."/>
            <person name="Hubbard S.S."/>
            <person name="Banfield J.F."/>
        </authorList>
    </citation>
    <scope>NUCLEOTIDE SEQUENCE [LARGE SCALE GENOMIC DNA]</scope>
</reference>
<evidence type="ECO:0000256" key="7">
    <source>
        <dbReference type="HAMAP-Rule" id="MF_02065"/>
    </source>
</evidence>
<keyword evidence="1 7" id="KW-1003">Cell membrane</keyword>
<dbReference type="GO" id="GO:0008932">
    <property type="term" value="F:lytic endotransglycosylase activity"/>
    <property type="evidence" value="ECO:0007669"/>
    <property type="project" value="UniProtKB-UniRule"/>
</dbReference>
<dbReference type="EC" id="4.2.2.29" evidence="7"/>
<comment type="similarity">
    <text evidence="7">Belongs to the transglycosylase MltG family.</text>
</comment>
<dbReference type="InterPro" id="IPR003770">
    <property type="entry name" value="MLTG-like"/>
</dbReference>
<dbReference type="GO" id="GO:0071555">
    <property type="term" value="P:cell wall organization"/>
    <property type="evidence" value="ECO:0007669"/>
    <property type="project" value="UniProtKB-KW"/>
</dbReference>
<dbReference type="Pfam" id="PF02618">
    <property type="entry name" value="YceG"/>
    <property type="match status" value="1"/>
</dbReference>
<evidence type="ECO:0000256" key="2">
    <source>
        <dbReference type="ARBA" id="ARBA00022692"/>
    </source>
</evidence>
<evidence type="ECO:0000256" key="5">
    <source>
        <dbReference type="ARBA" id="ARBA00023239"/>
    </source>
</evidence>
<dbReference type="HAMAP" id="MF_02065">
    <property type="entry name" value="MltG"/>
    <property type="match status" value="1"/>
</dbReference>
<dbReference type="Proteomes" id="UP000177407">
    <property type="component" value="Unassembled WGS sequence"/>
</dbReference>
<sequence length="342" mass="39225">MKKILTILIFFILFSSWFFFGRVSDNAENKEFTINPGEGVNEISDALFKDGFIKNKFVFETYVWLKDLEGKFQAGGHNIQPKMNFWEIVETLTSGIDVKETEIKIIEGWSNEEIGAYLEKEGVVSEKIFLEEAENYKNLTDYDFLKDLPVGASLEGYLFPDTYRIYKNIPGGDNEENEENEERLLAKHIIDKMLNNFRSKISEEAQDEIKKQGKTVFEILTMASIVEKEVANKEDRKIVADIFWRRLKIGMPLQSDATINYITNKNTTRPSLDDLEVDSVYNTYKNGGLPKGPIGNPGLDAILATTYPQGNDYLYFLTTDDGVAIYGRNFEEHKANKARYLN</sequence>
<dbReference type="GO" id="GO:0005886">
    <property type="term" value="C:plasma membrane"/>
    <property type="evidence" value="ECO:0007669"/>
    <property type="project" value="UniProtKB-UniRule"/>
</dbReference>
<keyword evidence="5 7" id="KW-0456">Lyase</keyword>
<gene>
    <name evidence="7" type="primary">mltG</name>
    <name evidence="8" type="ORF">A2257_03225</name>
</gene>
<feature type="site" description="Important for catalytic activity" evidence="7">
    <location>
        <position position="229"/>
    </location>
</feature>
<dbReference type="GO" id="GO:0009252">
    <property type="term" value="P:peptidoglycan biosynthetic process"/>
    <property type="evidence" value="ECO:0007669"/>
    <property type="project" value="UniProtKB-UniRule"/>
</dbReference>
<dbReference type="EMBL" id="MFGA01000020">
    <property type="protein sequence ID" value="OGF20758.1"/>
    <property type="molecule type" value="Genomic_DNA"/>
</dbReference>
<keyword evidence="2 7" id="KW-0812">Transmembrane</keyword>
<dbReference type="NCBIfam" id="TIGR00247">
    <property type="entry name" value="endolytic transglycosylase MltG"/>
    <property type="match status" value="1"/>
</dbReference>
<proteinExistence type="inferred from homology"/>
<evidence type="ECO:0000256" key="6">
    <source>
        <dbReference type="ARBA" id="ARBA00023316"/>
    </source>
</evidence>
<name>A0A1F5S220_9BACT</name>
<dbReference type="PANTHER" id="PTHR30518">
    <property type="entry name" value="ENDOLYTIC MUREIN TRANSGLYCOSYLASE"/>
    <property type="match status" value="1"/>
</dbReference>
<evidence type="ECO:0000256" key="1">
    <source>
        <dbReference type="ARBA" id="ARBA00022475"/>
    </source>
</evidence>
<comment type="function">
    <text evidence="7">Functions as a peptidoglycan terminase that cleaves nascent peptidoglycan strands endolytically to terminate their elongation.</text>
</comment>
<evidence type="ECO:0000256" key="4">
    <source>
        <dbReference type="ARBA" id="ARBA00023136"/>
    </source>
</evidence>
<evidence type="ECO:0000313" key="9">
    <source>
        <dbReference type="Proteomes" id="UP000177407"/>
    </source>
</evidence>
<comment type="caution">
    <text evidence="8">The sequence shown here is derived from an EMBL/GenBank/DDBJ whole genome shotgun (WGS) entry which is preliminary data.</text>
</comment>
<comment type="catalytic activity">
    <reaction evidence="7">
        <text>a peptidoglycan chain = a peptidoglycan chain with N-acetyl-1,6-anhydromuramyl-[peptide] at the reducing end + a peptidoglycan chain with N-acetylglucosamine at the non-reducing end.</text>
        <dbReference type="EC" id="4.2.2.29"/>
    </reaction>
</comment>
<dbReference type="PANTHER" id="PTHR30518:SF2">
    <property type="entry name" value="ENDOLYTIC MUREIN TRANSGLYCOSYLASE"/>
    <property type="match status" value="1"/>
</dbReference>
<keyword evidence="6 7" id="KW-0961">Cell wall biogenesis/degradation</keyword>
<keyword evidence="4 7" id="KW-0472">Membrane</keyword>